<comment type="caution">
    <text evidence="14">The sequence shown here is derived from an EMBL/GenBank/DDBJ whole genome shotgun (WGS) entry which is preliminary data.</text>
</comment>
<dbReference type="PANTHER" id="PTHR38674:SF1">
    <property type="entry name" value="ALKANE 1-MONOOXYGENASE 1"/>
    <property type="match status" value="1"/>
</dbReference>
<evidence type="ECO:0000256" key="8">
    <source>
        <dbReference type="ARBA" id="ARBA00023002"/>
    </source>
</evidence>
<feature type="transmembrane region" description="Helical" evidence="12">
    <location>
        <begin position="28"/>
        <end position="47"/>
    </location>
</feature>
<evidence type="ECO:0000259" key="13">
    <source>
        <dbReference type="Pfam" id="PF00487"/>
    </source>
</evidence>
<feature type="transmembrane region" description="Helical" evidence="12">
    <location>
        <begin position="5"/>
        <end position="22"/>
    </location>
</feature>
<evidence type="ECO:0000256" key="6">
    <source>
        <dbReference type="ARBA" id="ARBA00022723"/>
    </source>
</evidence>
<evidence type="ECO:0000256" key="2">
    <source>
        <dbReference type="ARBA" id="ARBA00010823"/>
    </source>
</evidence>
<feature type="transmembrane region" description="Helical" evidence="12">
    <location>
        <begin position="209"/>
        <end position="230"/>
    </location>
</feature>
<evidence type="ECO:0000313" key="14">
    <source>
        <dbReference type="EMBL" id="MFC3811983.1"/>
    </source>
</evidence>
<reference evidence="15" key="1">
    <citation type="journal article" date="2019" name="Int. J. Syst. Evol. Microbiol.">
        <title>The Global Catalogue of Microorganisms (GCM) 10K type strain sequencing project: providing services to taxonomists for standard genome sequencing and annotation.</title>
        <authorList>
            <consortium name="The Broad Institute Genomics Platform"/>
            <consortium name="The Broad Institute Genome Sequencing Center for Infectious Disease"/>
            <person name="Wu L."/>
            <person name="Ma J."/>
        </authorList>
    </citation>
    <scope>NUCLEOTIDE SEQUENCE [LARGE SCALE GENOMIC DNA]</scope>
    <source>
        <strain evidence="15">CECT 7956</strain>
    </source>
</reference>
<evidence type="ECO:0000256" key="7">
    <source>
        <dbReference type="ARBA" id="ARBA00022989"/>
    </source>
</evidence>
<dbReference type="InterPro" id="IPR005804">
    <property type="entry name" value="FA_desaturase_dom"/>
</dbReference>
<evidence type="ECO:0000256" key="12">
    <source>
        <dbReference type="SAM" id="Phobius"/>
    </source>
</evidence>
<evidence type="ECO:0000256" key="1">
    <source>
        <dbReference type="ARBA" id="ARBA00004429"/>
    </source>
</evidence>
<keyword evidence="9" id="KW-0408">Iron</keyword>
<evidence type="ECO:0000256" key="4">
    <source>
        <dbReference type="ARBA" id="ARBA00022519"/>
    </source>
</evidence>
<organism evidence="14 15">
    <name type="scientific">Lacihabitans lacunae</name>
    <dbReference type="NCBI Taxonomy" id="1028214"/>
    <lineage>
        <taxon>Bacteria</taxon>
        <taxon>Pseudomonadati</taxon>
        <taxon>Bacteroidota</taxon>
        <taxon>Cytophagia</taxon>
        <taxon>Cytophagales</taxon>
        <taxon>Leadbetterellaceae</taxon>
        <taxon>Lacihabitans</taxon>
    </lineage>
</organism>
<dbReference type="RefSeq" id="WP_379838840.1">
    <property type="nucleotide sequence ID" value="NZ_JBHRYQ010000001.1"/>
</dbReference>
<feature type="transmembrane region" description="Helical" evidence="12">
    <location>
        <begin position="325"/>
        <end position="343"/>
    </location>
</feature>
<keyword evidence="10" id="KW-0503">Monooxygenase</keyword>
<dbReference type="Proteomes" id="UP001595616">
    <property type="component" value="Unassembled WGS sequence"/>
</dbReference>
<keyword evidence="5 12" id="KW-0812">Transmembrane</keyword>
<keyword evidence="3" id="KW-1003">Cell membrane</keyword>
<keyword evidence="11 12" id="KW-0472">Membrane</keyword>
<keyword evidence="6" id="KW-0479">Metal-binding</keyword>
<feature type="transmembrane region" description="Helical" evidence="12">
    <location>
        <begin position="171"/>
        <end position="188"/>
    </location>
</feature>
<keyword evidence="7 12" id="KW-1133">Transmembrane helix</keyword>
<sequence length="369" mass="42930">MFKKIAFIASYSLPLIIVLAYYLPNQPITWTGAFYVYVLVPLIDILIGKDRQNVVKEEFDKLLSDSYFDFLVFSHIYIQYAMLAWVSYVLVYDDLTTTQAVRLVISQGIYAGTIINVSHELGHRNTFWSKLHARLGLVSVAYHHFIVEHNKGHHVHVATPKDPATSKFGQTLYGFWFQSIIGSFLSAWEIEKQRLNKKRQRVLSFKNQVLMGVFSSILLFVTITLLFSIIKGAFEFEVLYFLLGQSAVAILLLEAVNYIEHYGIVRQEINPGKYERVNPLHSWNANHFYSNLLLFNLQRHSDHHAYASRPYQILRHFDESPQLPFGYPLMIVISLFPFLWFKVMNPRLIKWKENAYDASHIKKVVAQFV</sequence>
<evidence type="ECO:0000256" key="10">
    <source>
        <dbReference type="ARBA" id="ARBA00023033"/>
    </source>
</evidence>
<evidence type="ECO:0000256" key="5">
    <source>
        <dbReference type="ARBA" id="ARBA00022692"/>
    </source>
</evidence>
<feature type="transmembrane region" description="Helical" evidence="12">
    <location>
        <begin position="67"/>
        <end position="88"/>
    </location>
</feature>
<dbReference type="EMBL" id="JBHRYQ010000001">
    <property type="protein sequence ID" value="MFC3811983.1"/>
    <property type="molecule type" value="Genomic_DNA"/>
</dbReference>
<accession>A0ABV7YXE9</accession>
<dbReference type="CDD" id="cd03512">
    <property type="entry name" value="Alkane-hydroxylase"/>
    <property type="match status" value="1"/>
</dbReference>
<comment type="similarity">
    <text evidence="2">Belongs to the fatty acid desaturase type 1 family. AlkB subfamily.</text>
</comment>
<keyword evidence="8" id="KW-0560">Oxidoreductase</keyword>
<keyword evidence="4" id="KW-0997">Cell inner membrane</keyword>
<comment type="subcellular location">
    <subcellularLocation>
        <location evidence="1">Cell inner membrane</location>
        <topology evidence="1">Multi-pass membrane protein</topology>
    </subcellularLocation>
</comment>
<protein>
    <submittedName>
        <fullName evidence="14">Alkane 1-monooxygenase</fullName>
    </submittedName>
</protein>
<evidence type="ECO:0000313" key="15">
    <source>
        <dbReference type="Proteomes" id="UP001595616"/>
    </source>
</evidence>
<gene>
    <name evidence="14" type="ORF">ACFOOI_15070</name>
</gene>
<dbReference type="PANTHER" id="PTHR38674">
    <property type="entry name" value="ALKANE 1-MONOOXYGENASE 1"/>
    <property type="match status" value="1"/>
</dbReference>
<dbReference type="InterPro" id="IPR033885">
    <property type="entry name" value="AlkB/XylM"/>
</dbReference>
<evidence type="ECO:0000256" key="11">
    <source>
        <dbReference type="ARBA" id="ARBA00023136"/>
    </source>
</evidence>
<proteinExistence type="inferred from homology"/>
<evidence type="ECO:0000256" key="9">
    <source>
        <dbReference type="ARBA" id="ARBA00023004"/>
    </source>
</evidence>
<evidence type="ECO:0000256" key="3">
    <source>
        <dbReference type="ARBA" id="ARBA00022475"/>
    </source>
</evidence>
<dbReference type="Pfam" id="PF00487">
    <property type="entry name" value="FA_desaturase"/>
    <property type="match status" value="1"/>
</dbReference>
<keyword evidence="15" id="KW-1185">Reference proteome</keyword>
<name>A0ABV7YXE9_9BACT</name>
<feature type="domain" description="Fatty acid desaturase" evidence="13">
    <location>
        <begin position="108"/>
        <end position="330"/>
    </location>
</feature>